<evidence type="ECO:0000313" key="13">
    <source>
        <dbReference type="Proteomes" id="UP000054805"/>
    </source>
</evidence>
<keyword evidence="13" id="KW-1185">Reference proteome</keyword>
<dbReference type="InterPro" id="IPR036598">
    <property type="entry name" value="GOLD_dom_sf"/>
</dbReference>
<evidence type="ECO:0000256" key="8">
    <source>
        <dbReference type="RuleBase" id="RU003827"/>
    </source>
</evidence>
<dbReference type="AlphaFoldDB" id="A0A0V1ICK1"/>
<dbReference type="InterPro" id="IPR009038">
    <property type="entry name" value="GOLD_dom"/>
</dbReference>
<dbReference type="PROSITE" id="PS50866">
    <property type="entry name" value="GOLD"/>
    <property type="match status" value="1"/>
</dbReference>
<keyword evidence="3 8" id="KW-0812">Transmembrane</keyword>
<protein>
    <submittedName>
        <fullName evidence="12">Transmembrane emp24 domain-containing protein 1</fullName>
    </submittedName>
</protein>
<dbReference type="InterPro" id="IPR015720">
    <property type="entry name" value="Emp24-like"/>
</dbReference>
<dbReference type="PANTHER" id="PTHR22811">
    <property type="entry name" value="TRANSMEMBRANE EMP24 DOMAIN-CONTAINING PROTEIN"/>
    <property type="match status" value="1"/>
</dbReference>
<dbReference type="GO" id="GO:0012505">
    <property type="term" value="C:endomembrane system"/>
    <property type="evidence" value="ECO:0007669"/>
    <property type="project" value="UniProtKB-SubCell"/>
</dbReference>
<reference evidence="12 13" key="1">
    <citation type="submission" date="2015-01" db="EMBL/GenBank/DDBJ databases">
        <title>Evolution of Trichinella species and genotypes.</title>
        <authorList>
            <person name="Korhonen P.K."/>
            <person name="Edoardo P."/>
            <person name="Giuseppe L.R."/>
            <person name="Gasser R.B."/>
        </authorList>
    </citation>
    <scope>NUCLEOTIDE SEQUENCE [LARGE SCALE GENOMIC DNA]</scope>
    <source>
        <strain evidence="12">ISS588</strain>
    </source>
</reference>
<organism evidence="12 13">
    <name type="scientific">Trichinella pseudospiralis</name>
    <name type="common">Parasitic roundworm</name>
    <dbReference type="NCBI Taxonomy" id="6337"/>
    <lineage>
        <taxon>Eukaryota</taxon>
        <taxon>Metazoa</taxon>
        <taxon>Ecdysozoa</taxon>
        <taxon>Nematoda</taxon>
        <taxon>Enoplea</taxon>
        <taxon>Dorylaimia</taxon>
        <taxon>Trichinellida</taxon>
        <taxon>Trichinellidae</taxon>
        <taxon>Trichinella</taxon>
    </lineage>
</organism>
<feature type="non-terminal residue" evidence="12">
    <location>
        <position position="1"/>
    </location>
</feature>
<sequence length="231" mass="26364">LASMMHHLLFCILLFPLSQLVCAREEAFAIVIPSSRLQCYFVPVESANHSKLIFDYQVIYGGDLDVNVLVLNPSGSMLMQDVRKSENSHDLDVTQKGDYQVCFDNTFSSYASKTVYFAVQLLNAEGISESEENFGLAASESYSSLTVAAETLRERLIRLRKQLDASEHFQSSRRVYETRDRMLMESKLSRVNFWSFINLVAMITVAGLQIYMVKSLFEDHSRVGQLLRRTF</sequence>
<comment type="similarity">
    <text evidence="2 8">Belongs to the EMP24/GP25L family.</text>
</comment>
<comment type="caution">
    <text evidence="12">The sequence shown here is derived from an EMBL/GenBank/DDBJ whole genome shotgun (WGS) entry which is preliminary data.</text>
</comment>
<accession>A0A0V1ICK1</accession>
<evidence type="ECO:0000256" key="6">
    <source>
        <dbReference type="ARBA" id="ARBA00023136"/>
    </source>
</evidence>
<dbReference type="SUPFAM" id="SSF101576">
    <property type="entry name" value="Supernatant protein factor (SPF), C-terminal domain"/>
    <property type="match status" value="1"/>
</dbReference>
<evidence type="ECO:0000256" key="3">
    <source>
        <dbReference type="ARBA" id="ARBA00022692"/>
    </source>
</evidence>
<evidence type="ECO:0000256" key="10">
    <source>
        <dbReference type="SAM" id="SignalP"/>
    </source>
</evidence>
<evidence type="ECO:0000256" key="7">
    <source>
        <dbReference type="ARBA" id="ARBA00037847"/>
    </source>
</evidence>
<keyword evidence="5 9" id="KW-1133">Transmembrane helix</keyword>
<evidence type="ECO:0000313" key="12">
    <source>
        <dbReference type="EMBL" id="KRZ20554.1"/>
    </source>
</evidence>
<dbReference type="GO" id="GO:0016020">
    <property type="term" value="C:membrane"/>
    <property type="evidence" value="ECO:0007669"/>
    <property type="project" value="UniProtKB-SubCell"/>
</dbReference>
<feature type="chain" id="PRO_5006879847" evidence="10">
    <location>
        <begin position="24"/>
        <end position="231"/>
    </location>
</feature>
<dbReference type="Gene3D" id="2.60.120.680">
    <property type="entry name" value="GOLD domain"/>
    <property type="match status" value="1"/>
</dbReference>
<keyword evidence="6 9" id="KW-0472">Membrane</keyword>
<gene>
    <name evidence="12" type="primary">tmed1</name>
    <name evidence="12" type="ORF">T4B_6114</name>
</gene>
<proteinExistence type="inferred from homology"/>
<dbReference type="Pfam" id="PF01105">
    <property type="entry name" value="EMP24_GP25L"/>
    <property type="match status" value="1"/>
</dbReference>
<keyword evidence="4 10" id="KW-0732">Signal</keyword>
<evidence type="ECO:0000256" key="1">
    <source>
        <dbReference type="ARBA" id="ARBA00004479"/>
    </source>
</evidence>
<name>A0A0V1ICK1_TRIPS</name>
<comment type="subcellular location">
    <subcellularLocation>
        <location evidence="7">Endomembrane system</location>
        <topology evidence="7">Single-pass membrane protein</topology>
    </subcellularLocation>
    <subcellularLocation>
        <location evidence="1 8">Membrane</location>
        <topology evidence="1 8">Single-pass type I membrane protein</topology>
    </subcellularLocation>
</comment>
<dbReference type="Proteomes" id="UP000054805">
    <property type="component" value="Unassembled WGS sequence"/>
</dbReference>
<evidence type="ECO:0000256" key="4">
    <source>
        <dbReference type="ARBA" id="ARBA00022729"/>
    </source>
</evidence>
<evidence type="ECO:0000256" key="2">
    <source>
        <dbReference type="ARBA" id="ARBA00007104"/>
    </source>
</evidence>
<evidence type="ECO:0000256" key="9">
    <source>
        <dbReference type="SAM" id="Phobius"/>
    </source>
</evidence>
<dbReference type="EMBL" id="JYDS01000236">
    <property type="protein sequence ID" value="KRZ20554.1"/>
    <property type="molecule type" value="Genomic_DNA"/>
</dbReference>
<feature type="signal peptide" evidence="10">
    <location>
        <begin position="1"/>
        <end position="23"/>
    </location>
</feature>
<dbReference type="SMART" id="SM01190">
    <property type="entry name" value="EMP24_GP25L"/>
    <property type="match status" value="1"/>
</dbReference>
<feature type="domain" description="GOLD" evidence="11">
    <location>
        <begin position="37"/>
        <end position="121"/>
    </location>
</feature>
<feature type="transmembrane region" description="Helical" evidence="9">
    <location>
        <begin position="193"/>
        <end position="213"/>
    </location>
</feature>
<evidence type="ECO:0000259" key="11">
    <source>
        <dbReference type="PROSITE" id="PS50866"/>
    </source>
</evidence>
<evidence type="ECO:0000256" key="5">
    <source>
        <dbReference type="ARBA" id="ARBA00022989"/>
    </source>
</evidence>